<dbReference type="GO" id="GO:0000045">
    <property type="term" value="P:autophagosome assembly"/>
    <property type="evidence" value="ECO:0007669"/>
    <property type="project" value="TreeGrafter"/>
</dbReference>
<dbReference type="SUPFAM" id="SSF50978">
    <property type="entry name" value="WD40 repeat-like"/>
    <property type="match status" value="1"/>
</dbReference>
<dbReference type="PANTHER" id="PTHR22874">
    <property type="entry name" value="ACTIVATING MOLECULE IN BECN1-REGULATED AUTOPHAGY PROTEIN 1"/>
    <property type="match status" value="1"/>
</dbReference>
<feature type="compositionally biased region" description="Pro residues" evidence="2">
    <location>
        <begin position="562"/>
        <end position="577"/>
    </location>
</feature>
<evidence type="ECO:0000256" key="2">
    <source>
        <dbReference type="SAM" id="MobiDB-lite"/>
    </source>
</evidence>
<dbReference type="GO" id="GO:0080008">
    <property type="term" value="C:Cul4-RING E3 ubiquitin ligase complex"/>
    <property type="evidence" value="ECO:0007669"/>
    <property type="project" value="TreeGrafter"/>
</dbReference>
<dbReference type="SMART" id="SM00320">
    <property type="entry name" value="WD40"/>
    <property type="match status" value="4"/>
</dbReference>
<feature type="compositionally biased region" description="Polar residues" evidence="2">
    <location>
        <begin position="515"/>
        <end position="525"/>
    </location>
</feature>
<feature type="region of interest" description="Disordered" evidence="2">
    <location>
        <begin position="513"/>
        <end position="615"/>
    </location>
</feature>
<accession>A0AAD3HE37</accession>
<reference evidence="3 4" key="1">
    <citation type="journal article" date="2021" name="Sci. Rep.">
        <title>The genome of the diatom Chaetoceros tenuissimus carries an ancient integrated fragment of an extant virus.</title>
        <authorList>
            <person name="Hongo Y."/>
            <person name="Kimura K."/>
            <person name="Takaki Y."/>
            <person name="Yoshida Y."/>
            <person name="Baba S."/>
            <person name="Kobayashi G."/>
            <person name="Nagasaki K."/>
            <person name="Hano T."/>
            <person name="Tomaru Y."/>
        </authorList>
    </citation>
    <scope>NUCLEOTIDE SEQUENCE [LARGE SCALE GENOMIC DNA]</scope>
    <source>
        <strain evidence="3 4">NIES-3715</strain>
    </source>
</reference>
<gene>
    <name evidence="3" type="ORF">CTEN210_16988</name>
</gene>
<comment type="caution">
    <text evidence="3">The sequence shown here is derived from an EMBL/GenBank/DDBJ whole genome shotgun (WGS) entry which is preliminary data.</text>
</comment>
<dbReference type="EMBL" id="BLLK01000069">
    <property type="protein sequence ID" value="GFH60512.1"/>
    <property type="molecule type" value="Genomic_DNA"/>
</dbReference>
<evidence type="ECO:0000313" key="4">
    <source>
        <dbReference type="Proteomes" id="UP001054902"/>
    </source>
</evidence>
<keyword evidence="4" id="KW-1185">Reference proteome</keyword>
<dbReference type="PANTHER" id="PTHR22874:SF1">
    <property type="entry name" value="ACTIVATING MOLECULE IN BECN1-REGULATED AUTOPHAGY PROTEIN 1"/>
    <property type="match status" value="1"/>
</dbReference>
<protein>
    <submittedName>
        <fullName evidence="3">Uncharacterized protein</fullName>
    </submittedName>
</protein>
<dbReference type="GO" id="GO:1990756">
    <property type="term" value="F:ubiquitin-like ligase-substrate adaptor activity"/>
    <property type="evidence" value="ECO:0007669"/>
    <property type="project" value="TreeGrafter"/>
</dbReference>
<dbReference type="InterPro" id="IPR015943">
    <property type="entry name" value="WD40/YVTN_repeat-like_dom_sf"/>
</dbReference>
<feature type="repeat" description="WD" evidence="1">
    <location>
        <begin position="248"/>
        <end position="281"/>
    </location>
</feature>
<sequence length="742" mass="81810">MSQEVQEETSQIDENDVSVFRQVNTREASLSRGRPLIDILYDRSIHGSSRVGGVKKSSLKNNIEAAIQASPSSVILPSTSRDSKDDCGDVDSLSEILGEDNESYVDIVSANNRTGSTIPIAQRGGETNTRSGTALLTGNITPTNAPNVRLKINAYPTKISNEIKFFGEHSAVTNFQADYLSLEHMQQIRNPNARHESFRRRSHPDDNETAVSTISVAFSPDGRTVASTHGDHTVKISCCNTGALIRSLQGHPRTPWTVKYHPSKSNIVASGCLGHQVRIWDWNHPKSGQLPADEDETDDKYNYHERTGVCLKMIRLRNSIISLSFHPTGPVLAVACGHTLHLWVYDNKKANSADNAENDSSSQNDNNTGAQTVLHQIRYANNLRCVHFPPGGDTIIIGGLSPSVDGQTNSDTIYSLLLLDFDLQAALMSPSDLNYFQSTDPDDRRSKPQVEVLRNYRTFLPRAILYNDGGFDVSEDGKKLCGCAELWLPFGVNSGAELIEREENERIALMERTFSEPNPSEQNGSPPHDNRGSSNDDSGFHSPYSSPPRQGTLPSVGNCRTPPNPSRPDPTSPPSPPGRRWVPPIQRRSSSERNNNTDSSLPPRNRNGQRPLSGGRYVPHIVVVSLDNEFNALGENTLGKILEATPLESRSSSVTCVKFSPSAEFCLIGYGVREQGNNIPYHPVNSLYRVKGGMSHISTMLSENDDVNIARFHPHSGVGFVYGTKQGRVRVLSPRPWNYYYD</sequence>
<dbReference type="Gene3D" id="2.130.10.10">
    <property type="entry name" value="YVTN repeat-like/Quinoprotein amine dehydrogenase"/>
    <property type="match status" value="1"/>
</dbReference>
<feature type="compositionally biased region" description="Polar residues" evidence="2">
    <location>
        <begin position="532"/>
        <end position="555"/>
    </location>
</feature>
<keyword evidence="1" id="KW-0853">WD repeat</keyword>
<proteinExistence type="predicted"/>
<organism evidence="3 4">
    <name type="scientific">Chaetoceros tenuissimus</name>
    <dbReference type="NCBI Taxonomy" id="426638"/>
    <lineage>
        <taxon>Eukaryota</taxon>
        <taxon>Sar</taxon>
        <taxon>Stramenopiles</taxon>
        <taxon>Ochrophyta</taxon>
        <taxon>Bacillariophyta</taxon>
        <taxon>Coscinodiscophyceae</taxon>
        <taxon>Chaetocerotophycidae</taxon>
        <taxon>Chaetocerotales</taxon>
        <taxon>Chaetocerotaceae</taxon>
        <taxon>Chaetoceros</taxon>
    </lineage>
</organism>
<dbReference type="InterPro" id="IPR052596">
    <property type="entry name" value="AMBRA1_autophagy"/>
</dbReference>
<dbReference type="Proteomes" id="UP001054902">
    <property type="component" value="Unassembled WGS sequence"/>
</dbReference>
<evidence type="ECO:0000313" key="3">
    <source>
        <dbReference type="EMBL" id="GFH60512.1"/>
    </source>
</evidence>
<dbReference type="InterPro" id="IPR001680">
    <property type="entry name" value="WD40_rpt"/>
</dbReference>
<dbReference type="InterPro" id="IPR036322">
    <property type="entry name" value="WD40_repeat_dom_sf"/>
</dbReference>
<name>A0AAD3HE37_9STRA</name>
<feature type="compositionally biased region" description="Polar residues" evidence="2">
    <location>
        <begin position="592"/>
        <end position="610"/>
    </location>
</feature>
<evidence type="ECO:0000256" key="1">
    <source>
        <dbReference type="PROSITE-ProRule" id="PRU00221"/>
    </source>
</evidence>
<dbReference type="GO" id="GO:0000423">
    <property type="term" value="P:mitophagy"/>
    <property type="evidence" value="ECO:0007669"/>
    <property type="project" value="TreeGrafter"/>
</dbReference>
<dbReference type="Pfam" id="PF00400">
    <property type="entry name" value="WD40"/>
    <property type="match status" value="3"/>
</dbReference>
<dbReference type="PROSITE" id="PS50082">
    <property type="entry name" value="WD_REPEATS_2"/>
    <property type="match status" value="1"/>
</dbReference>
<dbReference type="AlphaFoldDB" id="A0AAD3HE37"/>